<keyword evidence="2" id="KW-1185">Reference proteome</keyword>
<protein>
    <submittedName>
        <fullName evidence="1">BZ3500_MvSof-1268-A1-R1_Chr4-2g06899 protein</fullName>
    </submittedName>
</protein>
<name>A0A2X0MXG2_9BASI</name>
<evidence type="ECO:0000313" key="1">
    <source>
        <dbReference type="EMBL" id="SCZ96965.1"/>
    </source>
</evidence>
<reference evidence="2" key="1">
    <citation type="submission" date="2016-10" db="EMBL/GenBank/DDBJ databases">
        <authorList>
            <person name="Jeantristanb JTB J.-T."/>
            <person name="Ricardo R."/>
        </authorList>
    </citation>
    <scope>NUCLEOTIDE SEQUENCE [LARGE SCALE GENOMIC DNA]</scope>
</reference>
<evidence type="ECO:0000313" key="2">
    <source>
        <dbReference type="Proteomes" id="UP000249723"/>
    </source>
</evidence>
<sequence>MFIMQVDLGQKLSMIHEGNFTSFYSKSFGRSPVESIDDLRCASTISSAGTLIVRPSTSLTTSTIPSFVKCADRAMPWPKGSSADVAKSA</sequence>
<dbReference type="EMBL" id="FMWP01000092">
    <property type="protein sequence ID" value="SCZ96965.1"/>
    <property type="molecule type" value="Genomic_DNA"/>
</dbReference>
<dbReference type="Proteomes" id="UP000249723">
    <property type="component" value="Unassembled WGS sequence"/>
</dbReference>
<accession>A0A2X0MXG2</accession>
<dbReference type="AlphaFoldDB" id="A0A2X0MXG2"/>
<gene>
    <name evidence="1" type="ORF">BZ3500_MVSOF-1268-A1-R1_CHR4-2G06899</name>
</gene>
<proteinExistence type="predicted"/>
<organism evidence="1 2">
    <name type="scientific">Microbotryum saponariae</name>
    <dbReference type="NCBI Taxonomy" id="289078"/>
    <lineage>
        <taxon>Eukaryota</taxon>
        <taxon>Fungi</taxon>
        <taxon>Dikarya</taxon>
        <taxon>Basidiomycota</taxon>
        <taxon>Pucciniomycotina</taxon>
        <taxon>Microbotryomycetes</taxon>
        <taxon>Microbotryales</taxon>
        <taxon>Microbotryaceae</taxon>
        <taxon>Microbotryum</taxon>
    </lineage>
</organism>